<dbReference type="AlphaFoldDB" id="A0A0B4FUW4"/>
<dbReference type="InterPro" id="IPR011009">
    <property type="entry name" value="Kinase-like_dom_sf"/>
</dbReference>
<comment type="caution">
    <text evidence="1">The sequence shown here is derived from an EMBL/GenBank/DDBJ whole genome shotgun (WGS) entry which is preliminary data.</text>
</comment>
<dbReference type="Proteomes" id="UP000031186">
    <property type="component" value="Unassembled WGS sequence"/>
</dbReference>
<feature type="non-terminal residue" evidence="1">
    <location>
        <position position="1"/>
    </location>
</feature>
<dbReference type="EMBL" id="AZNF01000022">
    <property type="protein sequence ID" value="KID60019.1"/>
    <property type="molecule type" value="Genomic_DNA"/>
</dbReference>
<organism evidence="1 2">
    <name type="scientific">Metarhizium anisopliae (strain ARSEF 549)</name>
    <dbReference type="NCBI Taxonomy" id="3151832"/>
    <lineage>
        <taxon>Eukaryota</taxon>
        <taxon>Fungi</taxon>
        <taxon>Dikarya</taxon>
        <taxon>Ascomycota</taxon>
        <taxon>Pezizomycotina</taxon>
        <taxon>Sordariomycetes</taxon>
        <taxon>Hypocreomycetidae</taxon>
        <taxon>Hypocreales</taxon>
        <taxon>Clavicipitaceae</taxon>
        <taxon>Metarhizium</taxon>
    </lineage>
</organism>
<protein>
    <submittedName>
        <fullName evidence="1">Alpha-galactosidase A</fullName>
    </submittedName>
</protein>
<name>A0A0B4FUW4_METAF</name>
<evidence type="ECO:0000313" key="2">
    <source>
        <dbReference type="Proteomes" id="UP000031186"/>
    </source>
</evidence>
<dbReference type="HOGENOM" id="CLU_1315661_0_0_1"/>
<dbReference type="SUPFAM" id="SSF56112">
    <property type="entry name" value="Protein kinase-like (PK-like)"/>
    <property type="match status" value="1"/>
</dbReference>
<dbReference type="VEuPathDB" id="FungiDB:MAN_10269"/>
<reference evidence="1 2" key="1">
    <citation type="journal article" date="2014" name="Proc. Natl. Acad. Sci. U.S.A.">
        <title>Trajectory and genomic determinants of fungal-pathogen speciation and host adaptation.</title>
        <authorList>
            <person name="Hu X."/>
            <person name="Xiao G."/>
            <person name="Zheng P."/>
            <person name="Shang Y."/>
            <person name="Su Y."/>
            <person name="Zhang X."/>
            <person name="Liu X."/>
            <person name="Zhan S."/>
            <person name="St Leger R.J."/>
            <person name="Wang C."/>
        </authorList>
    </citation>
    <scope>NUCLEOTIDE SEQUENCE [LARGE SCALE GENOMIC DNA]</scope>
    <source>
        <strain evidence="1 2">ARSEF 549</strain>
    </source>
</reference>
<proteinExistence type="predicted"/>
<evidence type="ECO:0000313" key="1">
    <source>
        <dbReference type="EMBL" id="KID60019.1"/>
    </source>
</evidence>
<keyword evidence="2" id="KW-1185">Reference proteome</keyword>
<dbReference type="Gene3D" id="1.10.510.10">
    <property type="entry name" value="Transferase(Phosphotransferase) domain 1"/>
    <property type="match status" value="1"/>
</dbReference>
<sequence length="209" mass="23243">MDHHDRLAGRKWLSRVNHVHEPAARNPDGLAPTTRRCLEPGEEEALPLGGARGRVQRRARHCQDCLLRMGRASDRARDVGKTWAYSIIARLRRQHPEEPPIAPDFIAHVTENGRIMGLLLQKVDGEPACTDDLPGCEALVRRLHGLGLIHGDVNRYNFLVDRASEGAGAHLVDFEHVEGFDDERARQELASLPAELAEETGRGSTVLLQ</sequence>
<accession>A0A0B4FUW4</accession>
<dbReference type="Pfam" id="PF06293">
    <property type="entry name" value="Kdo"/>
    <property type="match status" value="1"/>
</dbReference>
<dbReference type="OrthoDB" id="2687876at2759"/>
<gene>
    <name evidence="1" type="ORF">MAN_10269</name>
</gene>